<accession>A0A0U2XEE9</accession>
<keyword evidence="2" id="KW-1185">Reference proteome</keyword>
<dbReference type="EMBL" id="CP013655">
    <property type="protein sequence ID" value="ALS37249.1"/>
    <property type="molecule type" value="Genomic_DNA"/>
</dbReference>
<dbReference type="Proteomes" id="UP000067523">
    <property type="component" value="Chromosome"/>
</dbReference>
<reference evidence="2" key="1">
    <citation type="submission" date="2015-12" db="EMBL/GenBank/DDBJ databases">
        <authorList>
            <person name="Lauer A."/>
            <person name="Humrighouse B."/>
            <person name="Loparev V."/>
            <person name="Shewmaker P.L."/>
            <person name="Whitney A.M."/>
            <person name="McLaughlin R.W."/>
        </authorList>
    </citation>
    <scope>NUCLEOTIDE SEQUENCE [LARGE SCALE GENOMIC DNA]</scope>
    <source>
        <strain evidence="2">LMG 26678</strain>
    </source>
</reference>
<sequence length="725" mass="76247">MEKKIDVIAVLTAVDKEFNKSLSNVLSLLDRVKLSADMLTESVAKISSGTVTFVAVADSATALSASLSQIISQYIILANAQKDIIPIQSTMDNASEATNELSTSLERVTQRLKEASVLGKDFDSLSNGFKAFQDLADASGLSDLKEIIMGVSTTYSGLISKNGQLGKSISDVKEKYSLAKQVMAGKMEVDDSAFKKLDDGMQGFVENIAGTKEKYGAFVSDAKEKMNVFGLAFMDKVPIVETFGNKVLDAAQNSETALGTIVKVGSGVGDHLGASFNVGTKALGGMVQGLTSVMGVAIKALAPATIIGLALAGLGLANSQFGDELQGMITTAIEKGPEIITGFVNGIISKLPDLMASGTQLIAGFAEAIAVNLPVIMQSAVDLINTLVQGVIENLPTLISSALMIIESLAISLLEAAPQLLNTGLDLLLALVDGILANKDQIIDTVTNIIEAFTTNITNNLPMIIEKGIEILTKFAEGIASVLPALVPVALKAITTLVQTLSENLPKLLDAAVEIVGKLCEGLLANLPQILAAAASLIFEIVKGIVTNLPKIVVAGGQIIGEILGALIKAPVELYKAGENMIKGLIDGIKGMAKDALDAVMNIGKSIGDAFKGLFKIHSPSRWMRDEIGAMLPAGLAIGIERNAHVVDQPMDKLASQIMLPSLDSLDQQLETVQDVSIQSSSKQMMIQSKQPATFNIKLGNQQFKAFVSDISEAMGQDSAINLAF</sequence>
<protein>
    <recommendedName>
        <fullName evidence="3">Phage tail protein</fullName>
    </recommendedName>
</protein>
<dbReference type="InterPro" id="IPR011989">
    <property type="entry name" value="ARM-like"/>
</dbReference>
<name>A0A0U2XEE9_9ENTE</name>
<dbReference type="InterPro" id="IPR016024">
    <property type="entry name" value="ARM-type_fold"/>
</dbReference>
<dbReference type="AlphaFoldDB" id="A0A0U2XEE9"/>
<organism evidence="1 2">
    <name type="scientific">Enterococcus rotai</name>
    <dbReference type="NCBI Taxonomy" id="118060"/>
    <lineage>
        <taxon>Bacteria</taxon>
        <taxon>Bacillati</taxon>
        <taxon>Bacillota</taxon>
        <taxon>Bacilli</taxon>
        <taxon>Lactobacillales</taxon>
        <taxon>Enterococcaceae</taxon>
        <taxon>Enterococcus</taxon>
    </lineage>
</organism>
<dbReference type="STRING" id="118060.ATZ35_08785"/>
<gene>
    <name evidence="1" type="ORF">ATZ35_08785</name>
</gene>
<dbReference type="SUPFAM" id="SSF48371">
    <property type="entry name" value="ARM repeat"/>
    <property type="match status" value="1"/>
</dbReference>
<evidence type="ECO:0000313" key="1">
    <source>
        <dbReference type="EMBL" id="ALS37249.1"/>
    </source>
</evidence>
<evidence type="ECO:0008006" key="3">
    <source>
        <dbReference type="Google" id="ProtNLM"/>
    </source>
</evidence>
<dbReference type="Gene3D" id="1.25.10.10">
    <property type="entry name" value="Leucine-rich Repeat Variant"/>
    <property type="match status" value="1"/>
</dbReference>
<dbReference type="KEGG" id="erx:ATZ35_08785"/>
<dbReference type="RefSeq" id="WP_208926934.1">
    <property type="nucleotide sequence ID" value="NZ_CP013655.1"/>
</dbReference>
<dbReference type="PANTHER" id="PTHR37813">
    <property type="entry name" value="FELS-2 PROPHAGE PROTEIN"/>
    <property type="match status" value="1"/>
</dbReference>
<dbReference type="PANTHER" id="PTHR37813:SF1">
    <property type="entry name" value="FELS-2 PROPHAGE PROTEIN"/>
    <property type="match status" value="1"/>
</dbReference>
<proteinExistence type="predicted"/>
<evidence type="ECO:0000313" key="2">
    <source>
        <dbReference type="Proteomes" id="UP000067523"/>
    </source>
</evidence>